<gene>
    <name evidence="5" type="ORF">RR45_GL000673</name>
    <name evidence="6" type="ORF">SAMN02746068_01851</name>
</gene>
<proteinExistence type="predicted"/>
<dbReference type="InterPro" id="IPR000524">
    <property type="entry name" value="Tscrpt_reg_HTH_GntR"/>
</dbReference>
<dbReference type="Proteomes" id="UP000185655">
    <property type="component" value="Unassembled WGS sequence"/>
</dbReference>
<dbReference type="InterPro" id="IPR036388">
    <property type="entry name" value="WH-like_DNA-bd_sf"/>
</dbReference>
<dbReference type="GO" id="GO:0003700">
    <property type="term" value="F:DNA-binding transcription factor activity"/>
    <property type="evidence" value="ECO:0007669"/>
    <property type="project" value="InterPro"/>
</dbReference>
<dbReference type="GO" id="GO:0003677">
    <property type="term" value="F:DNA binding"/>
    <property type="evidence" value="ECO:0007669"/>
    <property type="project" value="UniProtKB-KW"/>
</dbReference>
<reference evidence="5 8" key="1">
    <citation type="submission" date="2014-12" db="EMBL/GenBank/DDBJ databases">
        <title>Draft genome sequences of 10 type strains of Lactococcus.</title>
        <authorList>
            <person name="Sun Z."/>
            <person name="Zhong Z."/>
            <person name="Liu W."/>
            <person name="Zhang W."/>
            <person name="Zhang H."/>
        </authorList>
    </citation>
    <scope>NUCLEOTIDE SEQUENCE [LARGE SCALE GENOMIC DNA]</scope>
    <source>
        <strain evidence="5 8">DSM 22330</strain>
    </source>
</reference>
<keyword evidence="3" id="KW-0804">Transcription</keyword>
<dbReference type="PANTHER" id="PTHR38445">
    <property type="entry name" value="HTH-TYPE TRANSCRIPTIONAL REPRESSOR YTRA"/>
    <property type="match status" value="1"/>
</dbReference>
<reference evidence="6 7" key="2">
    <citation type="submission" date="2016-11" db="EMBL/GenBank/DDBJ databases">
        <authorList>
            <person name="Jaros S."/>
            <person name="Januszkiewicz K."/>
            <person name="Wedrychowicz H."/>
        </authorList>
    </citation>
    <scope>NUCLEOTIDE SEQUENCE [LARGE SCALE GENOMIC DNA]</scope>
    <source>
        <strain evidence="6 7">DSM 22330</strain>
    </source>
</reference>
<evidence type="ECO:0000256" key="3">
    <source>
        <dbReference type="ARBA" id="ARBA00023163"/>
    </source>
</evidence>
<dbReference type="EMBL" id="FPKS01000014">
    <property type="protein sequence ID" value="SFZ76192.1"/>
    <property type="molecule type" value="Genomic_DNA"/>
</dbReference>
<evidence type="ECO:0000313" key="8">
    <source>
        <dbReference type="Proteomes" id="UP000218979"/>
    </source>
</evidence>
<sequence>MNKLAIYEQLAYQIKHEIAAGIIQPGDKLPSVRKFALEKQINPNTAVKVYKTLENEGVIISIPSKGNFVSDDADQLQSLRVAELTENFRDLLQEMRDNHIKESAILKLVEGVYHDFER</sequence>
<dbReference type="STRING" id="1122154.SAMN02746068_01851"/>
<feature type="domain" description="HTH gntR-type" evidence="4">
    <location>
        <begin position="4"/>
        <end position="72"/>
    </location>
</feature>
<dbReference type="OrthoDB" id="362473at2"/>
<dbReference type="Gene3D" id="1.10.10.10">
    <property type="entry name" value="Winged helix-like DNA-binding domain superfamily/Winged helix DNA-binding domain"/>
    <property type="match status" value="1"/>
</dbReference>
<dbReference type="Proteomes" id="UP000218979">
    <property type="component" value="Unassembled WGS sequence"/>
</dbReference>
<protein>
    <submittedName>
        <fullName evidence="6">GntR family transcriptional regulator</fullName>
    </submittedName>
    <submittedName>
        <fullName evidence="5">Transcriptional regulator, GntR family</fullName>
    </submittedName>
</protein>
<evidence type="ECO:0000256" key="1">
    <source>
        <dbReference type="ARBA" id="ARBA00023015"/>
    </source>
</evidence>
<dbReference type="RefSeq" id="WP_003140000.1">
    <property type="nucleotide sequence ID" value="NZ_FPKS01000014.1"/>
</dbReference>
<dbReference type="PROSITE" id="PS50949">
    <property type="entry name" value="HTH_GNTR"/>
    <property type="match status" value="1"/>
</dbReference>
<keyword evidence="8" id="KW-1185">Reference proteome</keyword>
<dbReference type="CDD" id="cd07377">
    <property type="entry name" value="WHTH_GntR"/>
    <property type="match status" value="1"/>
</dbReference>
<dbReference type="EMBL" id="JXJT01000018">
    <property type="protein sequence ID" value="PCS02139.1"/>
    <property type="molecule type" value="Genomic_DNA"/>
</dbReference>
<dbReference type="PANTHER" id="PTHR38445:SF9">
    <property type="entry name" value="HTH-TYPE TRANSCRIPTIONAL REPRESSOR YTRA"/>
    <property type="match status" value="1"/>
</dbReference>
<organism evidence="6 7">
    <name type="scientific">Pseudolactococcus chungangensis CAU 28 = DSM 22330</name>
    <dbReference type="NCBI Taxonomy" id="1122154"/>
    <lineage>
        <taxon>Bacteria</taxon>
        <taxon>Bacillati</taxon>
        <taxon>Bacillota</taxon>
        <taxon>Bacilli</taxon>
        <taxon>Lactobacillales</taxon>
        <taxon>Streptococcaceae</taxon>
        <taxon>Pseudolactococcus</taxon>
    </lineage>
</organism>
<dbReference type="Pfam" id="PF00392">
    <property type="entry name" value="GntR"/>
    <property type="match status" value="1"/>
</dbReference>
<dbReference type="SMART" id="SM00345">
    <property type="entry name" value="HTH_GNTR"/>
    <property type="match status" value="1"/>
</dbReference>
<dbReference type="SUPFAM" id="SSF46785">
    <property type="entry name" value="Winged helix' DNA-binding domain"/>
    <property type="match status" value="1"/>
</dbReference>
<evidence type="ECO:0000259" key="4">
    <source>
        <dbReference type="PROSITE" id="PS50949"/>
    </source>
</evidence>
<keyword evidence="1" id="KW-0805">Transcription regulation</keyword>
<name>A0A1K2HH71_9LACT</name>
<evidence type="ECO:0000313" key="5">
    <source>
        <dbReference type="EMBL" id="PCS02139.1"/>
    </source>
</evidence>
<dbReference type="GeneID" id="303194254"/>
<keyword evidence="2" id="KW-0238">DNA-binding</keyword>
<evidence type="ECO:0000313" key="7">
    <source>
        <dbReference type="Proteomes" id="UP000185655"/>
    </source>
</evidence>
<dbReference type="AlphaFoldDB" id="A0A1K2HH71"/>
<evidence type="ECO:0000313" key="6">
    <source>
        <dbReference type="EMBL" id="SFZ76192.1"/>
    </source>
</evidence>
<evidence type="ECO:0000256" key="2">
    <source>
        <dbReference type="ARBA" id="ARBA00023125"/>
    </source>
</evidence>
<dbReference type="InterPro" id="IPR036390">
    <property type="entry name" value="WH_DNA-bd_sf"/>
</dbReference>
<accession>A0A1K2HH71</accession>